<keyword evidence="3" id="KW-1185">Reference proteome</keyword>
<sequence length="307" mass="33885">MATLTRLPLDTYLLAGQAAPLECAICQHENRVSAEVCHNCAAPLSIARINQEVKRPAHLIACIGAANTGKTSYLGMLMDMLMRESASLRTTLLGPRSISLQQATTTALAAGWYPDKTPRDPELTCWVHCRVECGRRRRRSDVAFADFSGDAFVEELEQPGSFPAIRAILGKCSAVMVMADAQRLQSGEHDDDYIALKMLSLIDECNKKDRKKKHWTNSAKNLPLAMIFSKADTTPACADDPMTFAENHASSLWQDCRRRFPMTKVFAASVTGATGYKLVGGRRCRVPLRVEPAGILEPFAWLVEQMP</sequence>
<dbReference type="InterPro" id="IPR045528">
    <property type="entry name" value="DO-GTPase2"/>
</dbReference>
<comment type="caution">
    <text evidence="2">The sequence shown here is derived from an EMBL/GenBank/DDBJ whole genome shotgun (WGS) entry which is preliminary data.</text>
</comment>
<dbReference type="AlphaFoldDB" id="A0A9X2JGK9"/>
<evidence type="ECO:0000313" key="3">
    <source>
        <dbReference type="Proteomes" id="UP001155241"/>
    </source>
</evidence>
<feature type="domain" description="Double-GTPase 2" evidence="1">
    <location>
        <begin position="59"/>
        <end position="263"/>
    </location>
</feature>
<protein>
    <recommendedName>
        <fullName evidence="1">Double-GTPase 2 domain-containing protein</fullName>
    </recommendedName>
</protein>
<dbReference type="Proteomes" id="UP001155241">
    <property type="component" value="Unassembled WGS sequence"/>
</dbReference>
<dbReference type="EMBL" id="JAMXLR010000043">
    <property type="protein sequence ID" value="MCO6044846.1"/>
    <property type="molecule type" value="Genomic_DNA"/>
</dbReference>
<accession>A0A9X2JGK9</accession>
<dbReference type="Pfam" id="PF19993">
    <property type="entry name" value="DO-GTPase2"/>
    <property type="match status" value="1"/>
</dbReference>
<reference evidence="2" key="1">
    <citation type="submission" date="2022-06" db="EMBL/GenBank/DDBJ databases">
        <title>Aeoliella straminimaris, a novel planctomycete from sediments.</title>
        <authorList>
            <person name="Vitorino I.R."/>
            <person name="Lage O.M."/>
        </authorList>
    </citation>
    <scope>NUCLEOTIDE SEQUENCE</scope>
    <source>
        <strain evidence="2">ICT_H6.2</strain>
    </source>
</reference>
<name>A0A9X2JGK9_9BACT</name>
<organism evidence="2 3">
    <name type="scientific">Aeoliella straminimaris</name>
    <dbReference type="NCBI Taxonomy" id="2954799"/>
    <lineage>
        <taxon>Bacteria</taxon>
        <taxon>Pseudomonadati</taxon>
        <taxon>Planctomycetota</taxon>
        <taxon>Planctomycetia</taxon>
        <taxon>Pirellulales</taxon>
        <taxon>Lacipirellulaceae</taxon>
        <taxon>Aeoliella</taxon>
    </lineage>
</organism>
<evidence type="ECO:0000313" key="2">
    <source>
        <dbReference type="EMBL" id="MCO6044846.1"/>
    </source>
</evidence>
<dbReference type="RefSeq" id="WP_252852960.1">
    <property type="nucleotide sequence ID" value="NZ_JAMXLR010000043.1"/>
</dbReference>
<evidence type="ECO:0000259" key="1">
    <source>
        <dbReference type="Pfam" id="PF19993"/>
    </source>
</evidence>
<gene>
    <name evidence="2" type="ORF">NG895_13115</name>
</gene>
<proteinExistence type="predicted"/>